<dbReference type="EMBL" id="JAZHXI010000007">
    <property type="protein sequence ID" value="KAL2069836.1"/>
    <property type="molecule type" value="Genomic_DNA"/>
</dbReference>
<evidence type="ECO:0000313" key="2">
    <source>
        <dbReference type="EMBL" id="KAL2069836.1"/>
    </source>
</evidence>
<feature type="region of interest" description="Disordered" evidence="1">
    <location>
        <begin position="1"/>
        <end position="27"/>
    </location>
</feature>
<sequence length="128" mass="14319">MASTDQAIKSAETSATSPSTITASPLLGKFPLADPNEPIKAFTPAELDMALIELTIEAAWNSCQADLKKAKTATERRKIRQKEMHAVMTATETVSSREAQKALDERIRLLQWGMELGEYEEKVWYSRF</sequence>
<protein>
    <submittedName>
        <fullName evidence="2">Uncharacterized protein</fullName>
    </submittedName>
</protein>
<dbReference type="Proteomes" id="UP001595075">
    <property type="component" value="Unassembled WGS sequence"/>
</dbReference>
<accession>A0ABR4CIP4</accession>
<comment type="caution">
    <text evidence="2">The sequence shown here is derived from an EMBL/GenBank/DDBJ whole genome shotgun (WGS) entry which is preliminary data.</text>
</comment>
<reference evidence="2 3" key="1">
    <citation type="journal article" date="2024" name="Commun. Biol.">
        <title>Comparative genomic analysis of thermophilic fungi reveals convergent evolutionary adaptations and gene losses.</title>
        <authorList>
            <person name="Steindorff A.S."/>
            <person name="Aguilar-Pontes M.V."/>
            <person name="Robinson A.J."/>
            <person name="Andreopoulos B."/>
            <person name="LaButti K."/>
            <person name="Kuo A."/>
            <person name="Mondo S."/>
            <person name="Riley R."/>
            <person name="Otillar R."/>
            <person name="Haridas S."/>
            <person name="Lipzen A."/>
            <person name="Grimwood J."/>
            <person name="Schmutz J."/>
            <person name="Clum A."/>
            <person name="Reid I.D."/>
            <person name="Moisan M.C."/>
            <person name="Butler G."/>
            <person name="Nguyen T.T.M."/>
            <person name="Dewar K."/>
            <person name="Conant G."/>
            <person name="Drula E."/>
            <person name="Henrissat B."/>
            <person name="Hansel C."/>
            <person name="Singer S."/>
            <person name="Hutchinson M.I."/>
            <person name="de Vries R.P."/>
            <person name="Natvig D.O."/>
            <person name="Powell A.J."/>
            <person name="Tsang A."/>
            <person name="Grigoriev I.V."/>
        </authorList>
    </citation>
    <scope>NUCLEOTIDE SEQUENCE [LARGE SCALE GENOMIC DNA]</scope>
    <source>
        <strain evidence="2 3">CBS 494.80</strain>
    </source>
</reference>
<evidence type="ECO:0000313" key="3">
    <source>
        <dbReference type="Proteomes" id="UP001595075"/>
    </source>
</evidence>
<proteinExistence type="predicted"/>
<name>A0ABR4CIP4_9HELO</name>
<gene>
    <name evidence="2" type="ORF">VTL71DRAFT_14515</name>
</gene>
<organism evidence="2 3">
    <name type="scientific">Oculimacula yallundae</name>
    <dbReference type="NCBI Taxonomy" id="86028"/>
    <lineage>
        <taxon>Eukaryota</taxon>
        <taxon>Fungi</taxon>
        <taxon>Dikarya</taxon>
        <taxon>Ascomycota</taxon>
        <taxon>Pezizomycotina</taxon>
        <taxon>Leotiomycetes</taxon>
        <taxon>Helotiales</taxon>
        <taxon>Ploettnerulaceae</taxon>
        <taxon>Oculimacula</taxon>
    </lineage>
</organism>
<evidence type="ECO:0000256" key="1">
    <source>
        <dbReference type="SAM" id="MobiDB-lite"/>
    </source>
</evidence>
<feature type="compositionally biased region" description="Low complexity" evidence="1">
    <location>
        <begin position="10"/>
        <end position="24"/>
    </location>
</feature>
<keyword evidence="3" id="KW-1185">Reference proteome</keyword>